<organism evidence="1 2">
    <name type="scientific">Bacillus cereus VD118</name>
    <dbReference type="NCBI Taxonomy" id="1053231"/>
    <lineage>
        <taxon>Bacteria</taxon>
        <taxon>Bacillati</taxon>
        <taxon>Bacillota</taxon>
        <taxon>Bacilli</taxon>
        <taxon>Bacillales</taxon>
        <taxon>Bacillaceae</taxon>
        <taxon>Bacillus</taxon>
        <taxon>Bacillus cereus group</taxon>
    </lineage>
</organism>
<dbReference type="Proteomes" id="UP000014019">
    <property type="component" value="Unassembled WGS sequence"/>
</dbReference>
<sequence>MGLLLLFTGIAFWIIRNVALCKLEKKKYKYVLIIPHMSDDTKVDQLGDMIWQVYGEERNPLKQL</sequence>
<comment type="caution">
    <text evidence="1">The sequence shown here is derived from an EMBL/GenBank/DDBJ whole genome shotgun (WGS) entry which is preliminary data.</text>
</comment>
<dbReference type="PATRIC" id="fig|1053231.3.peg.609"/>
<name>R8QX25_BACCE</name>
<evidence type="ECO:0000313" key="2">
    <source>
        <dbReference type="Proteomes" id="UP000014019"/>
    </source>
</evidence>
<reference evidence="1 2" key="1">
    <citation type="submission" date="2012-12" db="EMBL/GenBank/DDBJ databases">
        <title>The Genome Sequence of Bacillus cereus VD118.</title>
        <authorList>
            <consortium name="The Broad Institute Genome Sequencing Platform"/>
            <consortium name="The Broad Institute Genome Sequencing Center for Infectious Disease"/>
            <person name="Feldgarden M."/>
            <person name="Van der Auwera G.A."/>
            <person name="Mahillon J."/>
            <person name="Duprez V."/>
            <person name="Timmery S."/>
            <person name="Mattelet C."/>
            <person name="Dierick K."/>
            <person name="Sun M."/>
            <person name="Yu Z."/>
            <person name="Zhu L."/>
            <person name="Hu X."/>
            <person name="Shank E.B."/>
            <person name="Swiecicka I."/>
            <person name="Hansen B.M."/>
            <person name="Andrup L."/>
            <person name="Walker B."/>
            <person name="Young S.K."/>
            <person name="Zeng Q."/>
            <person name="Gargeya S."/>
            <person name="Fitzgerald M."/>
            <person name="Haas B."/>
            <person name="Abouelleil A."/>
            <person name="Alvarado L."/>
            <person name="Arachchi H.M."/>
            <person name="Berlin A.M."/>
            <person name="Chapman S.B."/>
            <person name="Dewar J."/>
            <person name="Goldberg J."/>
            <person name="Griggs A."/>
            <person name="Gujja S."/>
            <person name="Hansen M."/>
            <person name="Howarth C."/>
            <person name="Imamovic A."/>
            <person name="Larimer J."/>
            <person name="McCowan C."/>
            <person name="Murphy C."/>
            <person name="Neiman D."/>
            <person name="Pearson M."/>
            <person name="Priest M."/>
            <person name="Roberts A."/>
            <person name="Saif S."/>
            <person name="Shea T."/>
            <person name="Sisk P."/>
            <person name="Sykes S."/>
            <person name="Wortman J."/>
            <person name="Nusbaum C."/>
            <person name="Birren B."/>
        </authorList>
    </citation>
    <scope>NUCLEOTIDE SEQUENCE [LARGE SCALE GENOMIC DNA]</scope>
    <source>
        <strain evidence="1 2">VD118</strain>
    </source>
</reference>
<dbReference type="EMBL" id="AHEZ01000017">
    <property type="protein sequence ID" value="EOP75615.1"/>
    <property type="molecule type" value="Genomic_DNA"/>
</dbReference>
<dbReference type="HOGENOM" id="CLU_2858106_0_0_9"/>
<dbReference type="AlphaFoldDB" id="R8QX25"/>
<accession>R8QX25</accession>
<evidence type="ECO:0000313" key="1">
    <source>
        <dbReference type="EMBL" id="EOP75615.1"/>
    </source>
</evidence>
<protein>
    <submittedName>
        <fullName evidence="1">Uncharacterized protein</fullName>
    </submittedName>
</protein>
<proteinExistence type="predicted"/>
<gene>
    <name evidence="1" type="ORF">IIQ_05464</name>
</gene>